<accession>A0A9P5Z103</accession>
<dbReference type="EMBL" id="MU155252">
    <property type="protein sequence ID" value="KAF9477740.1"/>
    <property type="molecule type" value="Genomic_DNA"/>
</dbReference>
<comment type="caution">
    <text evidence="1">The sequence shown here is derived from an EMBL/GenBank/DDBJ whole genome shotgun (WGS) entry which is preliminary data.</text>
</comment>
<proteinExistence type="predicted"/>
<name>A0A9P5Z103_9AGAR</name>
<gene>
    <name evidence="1" type="ORF">BDN70DRAFT_880851</name>
</gene>
<dbReference type="OrthoDB" id="3041002at2759"/>
<dbReference type="Proteomes" id="UP000807469">
    <property type="component" value="Unassembled WGS sequence"/>
</dbReference>
<sequence length="400" mass="45531">MASSLCPRLPVELQDIILDLLFSSDEEETRALSAVCQHWRLKIYRHAFAEVHINQTTAEHFSSIVDSPFSCSGILPAIKDLHLRTKGCEGHWTASEHIALTSVLEKTCQWSKVTSLELKKDGGDCRLGLQHFSAFSFPYLTTLTLRRLTFVGPKDFIGFIGLFPALKHVNFDDVRCDWPEEIRSKIPSGDFVLALVIHSVSARRTTIKWTLEGPVSSIDPEDIYSLGWLTQADIQTLLRTIGPSLRTLDIDFQLPYSSLLEHLVNALDLSVTPRLRHIRIGSSTRVLSFMDWVPRVLYGLAKTNHPCLDVLEIRFASSRQFHLDRPFLRCLTVGLEEPQYSAIKKINFIAYHDNLFDKDVEKAITQTIQKDLMRWHEQGLIALTFRLRETSSTHAPALRL</sequence>
<reference evidence="1" key="1">
    <citation type="submission" date="2020-11" db="EMBL/GenBank/DDBJ databases">
        <authorList>
            <consortium name="DOE Joint Genome Institute"/>
            <person name="Ahrendt S."/>
            <person name="Riley R."/>
            <person name="Andreopoulos W."/>
            <person name="Labutti K."/>
            <person name="Pangilinan J."/>
            <person name="Ruiz-Duenas F.J."/>
            <person name="Barrasa J.M."/>
            <person name="Sanchez-Garcia M."/>
            <person name="Camarero S."/>
            <person name="Miyauchi S."/>
            <person name="Serrano A."/>
            <person name="Linde D."/>
            <person name="Babiker R."/>
            <person name="Drula E."/>
            <person name="Ayuso-Fernandez I."/>
            <person name="Pacheco R."/>
            <person name="Padilla G."/>
            <person name="Ferreira P."/>
            <person name="Barriuso J."/>
            <person name="Kellner H."/>
            <person name="Castanera R."/>
            <person name="Alfaro M."/>
            <person name="Ramirez L."/>
            <person name="Pisabarro A.G."/>
            <person name="Kuo A."/>
            <person name="Tritt A."/>
            <person name="Lipzen A."/>
            <person name="He G."/>
            <person name="Yan M."/>
            <person name="Ng V."/>
            <person name="Cullen D."/>
            <person name="Martin F."/>
            <person name="Rosso M.-N."/>
            <person name="Henrissat B."/>
            <person name="Hibbett D."/>
            <person name="Martinez A.T."/>
            <person name="Grigoriev I.V."/>
        </authorList>
    </citation>
    <scope>NUCLEOTIDE SEQUENCE</scope>
    <source>
        <strain evidence="1">CIRM-BRFM 674</strain>
    </source>
</reference>
<protein>
    <recommendedName>
        <fullName evidence="3">F-box domain-containing protein</fullName>
    </recommendedName>
</protein>
<organism evidence="1 2">
    <name type="scientific">Pholiota conissans</name>
    <dbReference type="NCBI Taxonomy" id="109636"/>
    <lineage>
        <taxon>Eukaryota</taxon>
        <taxon>Fungi</taxon>
        <taxon>Dikarya</taxon>
        <taxon>Basidiomycota</taxon>
        <taxon>Agaricomycotina</taxon>
        <taxon>Agaricomycetes</taxon>
        <taxon>Agaricomycetidae</taxon>
        <taxon>Agaricales</taxon>
        <taxon>Agaricineae</taxon>
        <taxon>Strophariaceae</taxon>
        <taxon>Pholiota</taxon>
    </lineage>
</organism>
<keyword evidence="2" id="KW-1185">Reference proteome</keyword>
<evidence type="ECO:0000313" key="1">
    <source>
        <dbReference type="EMBL" id="KAF9477740.1"/>
    </source>
</evidence>
<evidence type="ECO:0000313" key="2">
    <source>
        <dbReference type="Proteomes" id="UP000807469"/>
    </source>
</evidence>
<evidence type="ECO:0008006" key="3">
    <source>
        <dbReference type="Google" id="ProtNLM"/>
    </source>
</evidence>
<dbReference type="AlphaFoldDB" id="A0A9P5Z103"/>